<sequence>MHAGEIPAHTAEVHVRAGGGGHVRAGGGSPCGNPVAGRWAEAVPPAGRRIGPARVRGFGPGDGPDTGRDTGYRALTGRCAAGMRLPCRCAVPNTGGRLESGSGSGSAREPSGSCRVTAVPRAPAAGRRPR</sequence>
<organism evidence="2 3">
    <name type="scientific">Streptomyces spiralis</name>
    <dbReference type="NCBI Taxonomy" id="66376"/>
    <lineage>
        <taxon>Bacteria</taxon>
        <taxon>Bacillati</taxon>
        <taxon>Actinomycetota</taxon>
        <taxon>Actinomycetes</taxon>
        <taxon>Kitasatosporales</taxon>
        <taxon>Streptomycetaceae</taxon>
        <taxon>Streptomyces</taxon>
    </lineage>
</organism>
<accession>A0A918ZMX6</accession>
<comment type="caution">
    <text evidence="2">The sequence shown here is derived from an EMBL/GenBank/DDBJ whole genome shotgun (WGS) entry which is preliminary data.</text>
</comment>
<dbReference type="EMBL" id="BNBC01000004">
    <property type="protein sequence ID" value="GHE61608.1"/>
    <property type="molecule type" value="Genomic_DNA"/>
</dbReference>
<name>A0A918ZMX6_9ACTN</name>
<feature type="compositionally biased region" description="Low complexity" evidence="1">
    <location>
        <begin position="95"/>
        <end position="130"/>
    </location>
</feature>
<evidence type="ECO:0000313" key="3">
    <source>
        <dbReference type="Proteomes" id="UP000641386"/>
    </source>
</evidence>
<gene>
    <name evidence="2" type="ORF">GCM10014715_13830</name>
</gene>
<dbReference type="AlphaFoldDB" id="A0A918ZMX6"/>
<dbReference type="Proteomes" id="UP000641386">
    <property type="component" value="Unassembled WGS sequence"/>
</dbReference>
<feature type="region of interest" description="Disordered" evidence="1">
    <location>
        <begin position="92"/>
        <end position="130"/>
    </location>
</feature>
<evidence type="ECO:0000256" key="1">
    <source>
        <dbReference type="SAM" id="MobiDB-lite"/>
    </source>
</evidence>
<evidence type="ECO:0000313" key="2">
    <source>
        <dbReference type="EMBL" id="GHE61608.1"/>
    </source>
</evidence>
<keyword evidence="3" id="KW-1185">Reference proteome</keyword>
<proteinExistence type="predicted"/>
<reference evidence="2" key="2">
    <citation type="submission" date="2020-09" db="EMBL/GenBank/DDBJ databases">
        <authorList>
            <person name="Sun Q."/>
            <person name="Ohkuma M."/>
        </authorList>
    </citation>
    <scope>NUCLEOTIDE SEQUENCE</scope>
    <source>
        <strain evidence="2">JCM 3302</strain>
    </source>
</reference>
<feature type="region of interest" description="Disordered" evidence="1">
    <location>
        <begin position="36"/>
        <end position="71"/>
    </location>
</feature>
<reference evidence="2" key="1">
    <citation type="journal article" date="2014" name="Int. J. Syst. Evol. Microbiol.">
        <title>Complete genome sequence of Corynebacterium casei LMG S-19264T (=DSM 44701T), isolated from a smear-ripened cheese.</title>
        <authorList>
            <consortium name="US DOE Joint Genome Institute (JGI-PGF)"/>
            <person name="Walter F."/>
            <person name="Albersmeier A."/>
            <person name="Kalinowski J."/>
            <person name="Ruckert C."/>
        </authorList>
    </citation>
    <scope>NUCLEOTIDE SEQUENCE</scope>
    <source>
        <strain evidence="2">JCM 3302</strain>
    </source>
</reference>
<protein>
    <submittedName>
        <fullName evidence="2">Uncharacterized protein</fullName>
    </submittedName>
</protein>